<dbReference type="Proteomes" id="UP000563524">
    <property type="component" value="Unassembled WGS sequence"/>
</dbReference>
<organism evidence="1 2">
    <name type="scientific">Parvularcula dongshanensis</name>
    <dbReference type="NCBI Taxonomy" id="1173995"/>
    <lineage>
        <taxon>Bacteria</taxon>
        <taxon>Pseudomonadati</taxon>
        <taxon>Pseudomonadota</taxon>
        <taxon>Alphaproteobacteria</taxon>
        <taxon>Parvularculales</taxon>
        <taxon>Parvularculaceae</taxon>
        <taxon>Parvularcula</taxon>
    </lineage>
</organism>
<dbReference type="EMBL" id="JACHOB010000005">
    <property type="protein sequence ID" value="MBB4659837.1"/>
    <property type="molecule type" value="Genomic_DNA"/>
</dbReference>
<reference evidence="1 2" key="1">
    <citation type="submission" date="2020-08" db="EMBL/GenBank/DDBJ databases">
        <title>Genomic Encyclopedia of Type Strains, Phase IV (KMG-IV): sequencing the most valuable type-strain genomes for metagenomic binning, comparative biology and taxonomic classification.</title>
        <authorList>
            <person name="Goeker M."/>
        </authorList>
    </citation>
    <scope>NUCLEOTIDE SEQUENCE [LARGE SCALE GENOMIC DNA]</scope>
    <source>
        <strain evidence="1 2">DSM 102850</strain>
    </source>
</reference>
<evidence type="ECO:0000313" key="2">
    <source>
        <dbReference type="Proteomes" id="UP000563524"/>
    </source>
</evidence>
<keyword evidence="2" id="KW-1185">Reference proteome</keyword>
<dbReference type="AlphaFoldDB" id="A0A840I4X5"/>
<comment type="caution">
    <text evidence="1">The sequence shown here is derived from an EMBL/GenBank/DDBJ whole genome shotgun (WGS) entry which is preliminary data.</text>
</comment>
<accession>A0A840I4X5</accession>
<proteinExistence type="predicted"/>
<sequence length="133" mass="12597">MAGETYAVPSVADLVRDTVVATAAAFEAGEAPAFELSAGPVQGTAAKAAGPSTSFGLPVSPVFAAASPSGFLGGVGGGGQAGPRPATPPLVDAAVPVPPAGVLFATGIAATALGRRRRIATGRCSVHGGGASC</sequence>
<evidence type="ECO:0000313" key="1">
    <source>
        <dbReference type="EMBL" id="MBB4659837.1"/>
    </source>
</evidence>
<gene>
    <name evidence="1" type="ORF">GGQ59_002378</name>
</gene>
<dbReference type="RefSeq" id="WP_183818836.1">
    <property type="nucleotide sequence ID" value="NZ_JACHOB010000005.1"/>
</dbReference>
<protein>
    <submittedName>
        <fullName evidence="1">Uncharacterized protein</fullName>
    </submittedName>
</protein>
<name>A0A840I4X5_9PROT</name>